<reference evidence="1 2" key="1">
    <citation type="submission" date="2014-07" db="EMBL/GenBank/DDBJ databases">
        <title>Genome Sequence of Rhodococcus opacus Strain R7, a Biodegrader of Mono- and Polycyclic Aromatic Hydrocarbons.</title>
        <authorList>
            <person name="Di Gennaro P."/>
            <person name="Zampolli J."/>
            <person name="Presti I."/>
            <person name="Cappelletti M."/>
            <person name="D'Ursi P."/>
            <person name="Orro A."/>
            <person name="Mezzelani A."/>
            <person name="Milanesi L."/>
        </authorList>
    </citation>
    <scope>NUCLEOTIDE SEQUENCE [LARGE SCALE GENOMIC DNA]</scope>
    <source>
        <strain evidence="1 2">R7</strain>
        <plasmid evidence="1">pPDG3</plasmid>
    </source>
</reference>
<dbReference type="RefSeq" id="WP_128643685.1">
    <property type="nucleotide sequence ID" value="NZ_CP008950.1"/>
</dbReference>
<proteinExistence type="predicted"/>
<organism evidence="1 2">
    <name type="scientific">Rhodococcus opacus</name>
    <name type="common">Nocardia opaca</name>
    <dbReference type="NCBI Taxonomy" id="37919"/>
    <lineage>
        <taxon>Bacteria</taxon>
        <taxon>Bacillati</taxon>
        <taxon>Actinomycetota</taxon>
        <taxon>Actinomycetes</taxon>
        <taxon>Mycobacteriales</taxon>
        <taxon>Nocardiaceae</taxon>
        <taxon>Rhodococcus</taxon>
    </lineage>
</organism>
<accession>A0A076F079</accession>
<dbReference type="AlphaFoldDB" id="A0A076F079"/>
<dbReference type="EMBL" id="CP008950">
    <property type="protein sequence ID" value="AII11083.1"/>
    <property type="molecule type" value="Genomic_DNA"/>
</dbReference>
<gene>
    <name evidence="1" type="ORF">EP51_44255</name>
</gene>
<dbReference type="Gene3D" id="3.40.50.300">
    <property type="entry name" value="P-loop containing nucleotide triphosphate hydrolases"/>
    <property type="match status" value="2"/>
</dbReference>
<dbReference type="SUPFAM" id="SSF52540">
    <property type="entry name" value="P-loop containing nucleoside triphosphate hydrolases"/>
    <property type="match status" value="1"/>
</dbReference>
<evidence type="ECO:0008006" key="3">
    <source>
        <dbReference type="Google" id="ProtNLM"/>
    </source>
</evidence>
<dbReference type="Proteomes" id="UP000028488">
    <property type="component" value="Plasmid pPDG3"/>
</dbReference>
<evidence type="ECO:0000313" key="1">
    <source>
        <dbReference type="EMBL" id="AII11083.1"/>
    </source>
</evidence>
<dbReference type="Pfam" id="PF12846">
    <property type="entry name" value="AAA_10"/>
    <property type="match status" value="1"/>
</dbReference>
<geneLocation type="plasmid" evidence="1 2">
    <name>pPDG3</name>
</geneLocation>
<name>A0A076F079_RHOOP</name>
<protein>
    <recommendedName>
        <fullName evidence="3">AAA domain-containing protein</fullName>
    </recommendedName>
</protein>
<evidence type="ECO:0000313" key="2">
    <source>
        <dbReference type="Proteomes" id="UP000028488"/>
    </source>
</evidence>
<dbReference type="InterPro" id="IPR027417">
    <property type="entry name" value="P-loop_NTPase"/>
</dbReference>
<sequence>MEQPTLSMAANIRWTKSGVVWADYVLTGIDYGYRPDVDKRTARTLHTMLVRALPGESLLMGIAASLSAEAVVSRMTEGVDLDAQPDWATECEATLDSIELYRPGQRIYWLSIPLTTPKVVDQVKAAAHSAWTTLSDYIGLPRTAIDDDEIRARVRQANRIMADIPGVFDAQPATPAQMVWLWQHAMTRGLHVDPDLPDAAVTKGAKSGAALSACRIDEGAQSDREKAPGWRGKVPTFSRVLKVDQPYEIVDHPASYQVLLALADTPAGGVYFPGSEFFTLADDFGDIDVDFAVRLKVTAGADVMRANKRALENLKEQYEQREGELAGGQGVLDLAAAALTEYTSLLETNRDEVEVAWTALFAVGADSEERALADAKALVKAFEQQEYKVVAPVGYQEDLWWAMLPGVPTSKIVREFAQITTSTHFAAYMPFIRNDLGDGSGPLLALNITTSRIGVVHHDVAGKSLRDQSGSFAVTGELGSGKSVTMKVIAGQVVDCGGQVIGIDQSDLGEYANWAKAVTEAVVVDLVEPEYSMDPLRIFEAGVAAEMAQSVLLTLLRIQPSSDLGIALAKVLEPEYRAEHPYQGLGELTEHLLSGACPIAHAQLLGEAMNVYARRTYAAALFGKDLPPLPITAPGIIFRTHKVDLPTQLQTEKQHLYENLPLEKRFGHAVYTLIAKVARGQCFADPDQMALFLVDEAHHLLGADDGVDIVEDFVLQGRKSSAAVGLGDQDCAFGTPKLRGLIKTRIAHRHTDETLAKRAIEWLGLDPDDYGLVKQYMEQTAPVTGKDKFVEPHRRGEGYMRDGSGNVGRIKTLLPATESRRIAVSTTPKDNKLVKA</sequence>
<keyword evidence="1" id="KW-0614">Plasmid</keyword>